<sequence length="157" mass="18020">MCRRLGWRRDEIALRRKGGHIRNEGRWKKVENCVCLKLSGCCSSRNWIISDHLLVVLYNSTNPTSKALLPRWPSGKTAAPGPQGFWLETRFHRRSAVYGACGTPNHPQCPNVLPLVWRRSLERGCHVRCRPHHLTMVQNGEVRPKIALVLLQNRTLI</sequence>
<proteinExistence type="predicted"/>
<keyword evidence="2" id="KW-1185">Reference proteome</keyword>
<dbReference type="AlphaFoldDB" id="A0A4Y2PT55"/>
<protein>
    <submittedName>
        <fullName evidence="1">Uncharacterized protein</fullName>
    </submittedName>
</protein>
<dbReference type="Proteomes" id="UP000499080">
    <property type="component" value="Unassembled WGS sequence"/>
</dbReference>
<reference evidence="1 2" key="1">
    <citation type="journal article" date="2019" name="Sci. Rep.">
        <title>Orb-weaving spider Araneus ventricosus genome elucidates the spidroin gene catalogue.</title>
        <authorList>
            <person name="Kono N."/>
            <person name="Nakamura H."/>
            <person name="Ohtoshi R."/>
            <person name="Moran D.A.P."/>
            <person name="Shinohara A."/>
            <person name="Yoshida Y."/>
            <person name="Fujiwara M."/>
            <person name="Mori M."/>
            <person name="Tomita M."/>
            <person name="Arakawa K."/>
        </authorList>
    </citation>
    <scope>NUCLEOTIDE SEQUENCE [LARGE SCALE GENOMIC DNA]</scope>
</reference>
<evidence type="ECO:0000313" key="1">
    <source>
        <dbReference type="EMBL" id="GBN55075.1"/>
    </source>
</evidence>
<name>A0A4Y2PT55_ARAVE</name>
<dbReference type="EMBL" id="BGPR01012212">
    <property type="protein sequence ID" value="GBN55075.1"/>
    <property type="molecule type" value="Genomic_DNA"/>
</dbReference>
<gene>
    <name evidence="1" type="ORF">AVEN_55420_1</name>
</gene>
<organism evidence="1 2">
    <name type="scientific">Araneus ventricosus</name>
    <name type="common">Orbweaver spider</name>
    <name type="synonym">Epeira ventricosa</name>
    <dbReference type="NCBI Taxonomy" id="182803"/>
    <lineage>
        <taxon>Eukaryota</taxon>
        <taxon>Metazoa</taxon>
        <taxon>Ecdysozoa</taxon>
        <taxon>Arthropoda</taxon>
        <taxon>Chelicerata</taxon>
        <taxon>Arachnida</taxon>
        <taxon>Araneae</taxon>
        <taxon>Araneomorphae</taxon>
        <taxon>Entelegynae</taxon>
        <taxon>Araneoidea</taxon>
        <taxon>Araneidae</taxon>
        <taxon>Araneus</taxon>
    </lineage>
</organism>
<comment type="caution">
    <text evidence="1">The sequence shown here is derived from an EMBL/GenBank/DDBJ whole genome shotgun (WGS) entry which is preliminary data.</text>
</comment>
<evidence type="ECO:0000313" key="2">
    <source>
        <dbReference type="Proteomes" id="UP000499080"/>
    </source>
</evidence>
<accession>A0A4Y2PT55</accession>